<feature type="region of interest" description="Disordered" evidence="1">
    <location>
        <begin position="42"/>
        <end position="93"/>
    </location>
</feature>
<organism evidence="2 3">
    <name type="scientific">Favolaschia claudopus</name>
    <dbReference type="NCBI Taxonomy" id="2862362"/>
    <lineage>
        <taxon>Eukaryota</taxon>
        <taxon>Fungi</taxon>
        <taxon>Dikarya</taxon>
        <taxon>Basidiomycota</taxon>
        <taxon>Agaricomycotina</taxon>
        <taxon>Agaricomycetes</taxon>
        <taxon>Agaricomycetidae</taxon>
        <taxon>Agaricales</taxon>
        <taxon>Marasmiineae</taxon>
        <taxon>Mycenaceae</taxon>
        <taxon>Favolaschia</taxon>
    </lineage>
</organism>
<accession>A0AAV9ZRB6</accession>
<dbReference type="EMBL" id="JAWWNJ010000119">
    <property type="protein sequence ID" value="KAK6988883.1"/>
    <property type="molecule type" value="Genomic_DNA"/>
</dbReference>
<feature type="compositionally biased region" description="Polar residues" evidence="1">
    <location>
        <begin position="166"/>
        <end position="180"/>
    </location>
</feature>
<dbReference type="Proteomes" id="UP001362999">
    <property type="component" value="Unassembled WGS sequence"/>
</dbReference>
<dbReference type="AlphaFoldDB" id="A0AAV9ZRB6"/>
<proteinExistence type="predicted"/>
<reference evidence="2 3" key="1">
    <citation type="journal article" date="2024" name="J Genomics">
        <title>Draft genome sequencing and assembly of Favolaschia claudopus CIRM-BRFM 2984 isolated from oak limbs.</title>
        <authorList>
            <person name="Navarro D."/>
            <person name="Drula E."/>
            <person name="Chaduli D."/>
            <person name="Cazenave R."/>
            <person name="Ahrendt S."/>
            <person name="Wang J."/>
            <person name="Lipzen A."/>
            <person name="Daum C."/>
            <person name="Barry K."/>
            <person name="Grigoriev I.V."/>
            <person name="Favel A."/>
            <person name="Rosso M.N."/>
            <person name="Martin F."/>
        </authorList>
    </citation>
    <scope>NUCLEOTIDE SEQUENCE [LARGE SCALE GENOMIC DNA]</scope>
    <source>
        <strain evidence="2 3">CIRM-BRFM 2984</strain>
    </source>
</reference>
<evidence type="ECO:0000313" key="2">
    <source>
        <dbReference type="EMBL" id="KAK6988883.1"/>
    </source>
</evidence>
<feature type="region of interest" description="Disordered" evidence="1">
    <location>
        <begin position="144"/>
        <end position="180"/>
    </location>
</feature>
<keyword evidence="3" id="KW-1185">Reference proteome</keyword>
<gene>
    <name evidence="2" type="ORF">R3P38DRAFT_3228219</name>
</gene>
<feature type="compositionally biased region" description="Low complexity" evidence="1">
    <location>
        <begin position="71"/>
        <end position="93"/>
    </location>
</feature>
<evidence type="ECO:0000313" key="3">
    <source>
        <dbReference type="Proteomes" id="UP001362999"/>
    </source>
</evidence>
<name>A0AAV9ZRB6_9AGAR</name>
<evidence type="ECO:0000256" key="1">
    <source>
        <dbReference type="SAM" id="MobiDB-lite"/>
    </source>
</evidence>
<comment type="caution">
    <text evidence="2">The sequence shown here is derived from an EMBL/GenBank/DDBJ whole genome shotgun (WGS) entry which is preliminary data.</text>
</comment>
<sequence>MPHTKKATKKSSAAAEAGRIASAKYYQRNADTIREKRRLQMAEKRAQIKAKRRQSDKPRCRKGKPAPSRPPVTLTTGTTATTSPLRTLAEAEAEASEALAAMARQCVALEEADPDLDSEDSDEEVDAGCRTISEVAGIACHDGSTDVQESEIDAKAPANPSLELFPTSTAEESSLFDTVS</sequence>
<protein>
    <submittedName>
        <fullName evidence="2">Uncharacterized protein</fullName>
    </submittedName>
</protein>